<reference evidence="7 8" key="1">
    <citation type="submission" date="2020-08" db="EMBL/GenBank/DDBJ databases">
        <title>Genomic Encyclopedia of Type Strains, Phase IV (KMG-IV): sequencing the most valuable type-strain genomes for metagenomic binning, comparative biology and taxonomic classification.</title>
        <authorList>
            <person name="Goeker M."/>
        </authorList>
    </citation>
    <scope>NUCLEOTIDE SEQUENCE [LARGE SCALE GENOMIC DNA]</scope>
    <source>
        <strain evidence="7 8">DSM 17498</strain>
    </source>
</reference>
<keyword evidence="2" id="KW-0963">Cytoplasm</keyword>
<comment type="caution">
    <text evidence="7">The sequence shown here is derived from an EMBL/GenBank/DDBJ whole genome shotgun (WGS) entry which is preliminary data.</text>
</comment>
<dbReference type="EC" id="3.4.19.3" evidence="6"/>
<protein>
    <recommendedName>
        <fullName evidence="6">Pyroglutamyl-peptidase I</fullName>
        <ecNumber evidence="6">3.4.19.3</ecNumber>
    </recommendedName>
</protein>
<evidence type="ECO:0000256" key="1">
    <source>
        <dbReference type="ARBA" id="ARBA00006641"/>
    </source>
</evidence>
<dbReference type="InterPro" id="IPR036440">
    <property type="entry name" value="Peptidase_C15-like_sf"/>
</dbReference>
<keyword evidence="3" id="KW-0645">Protease</keyword>
<dbReference type="InterPro" id="IPR000816">
    <property type="entry name" value="Peptidase_C15"/>
</dbReference>
<dbReference type="SUPFAM" id="SSF53182">
    <property type="entry name" value="Pyrrolidone carboxyl peptidase (pyroglutamate aminopeptidase)"/>
    <property type="match status" value="1"/>
</dbReference>
<comment type="similarity">
    <text evidence="1">Belongs to the peptidase C15 family.</text>
</comment>
<comment type="catalytic activity">
    <reaction evidence="6">
        <text>Release of an N-terminal pyroglutamyl group from a polypeptide, the second amino acid generally not being Pro.</text>
        <dbReference type="EC" id="3.4.19.3"/>
    </reaction>
</comment>
<accession>A0A840MY87</accession>
<dbReference type="Pfam" id="PF01470">
    <property type="entry name" value="Peptidase_C15"/>
    <property type="match status" value="1"/>
</dbReference>
<keyword evidence="4 7" id="KW-0378">Hydrolase</keyword>
<dbReference type="InterPro" id="IPR033694">
    <property type="entry name" value="PGPEP1_Cys_AS"/>
</dbReference>
<evidence type="ECO:0000256" key="5">
    <source>
        <dbReference type="ARBA" id="ARBA00022807"/>
    </source>
</evidence>
<evidence type="ECO:0000256" key="6">
    <source>
        <dbReference type="PROSITE-ProRule" id="PRU10077"/>
    </source>
</evidence>
<dbReference type="Gene3D" id="3.40.630.20">
    <property type="entry name" value="Peptidase C15, pyroglutamyl peptidase I-like"/>
    <property type="match status" value="1"/>
</dbReference>
<feature type="active site" evidence="6">
    <location>
        <position position="165"/>
    </location>
</feature>
<dbReference type="GO" id="GO:0005829">
    <property type="term" value="C:cytosol"/>
    <property type="evidence" value="ECO:0007669"/>
    <property type="project" value="InterPro"/>
</dbReference>
<proteinExistence type="inferred from homology"/>
<dbReference type="Proteomes" id="UP000521227">
    <property type="component" value="Unassembled WGS sequence"/>
</dbReference>
<dbReference type="CDD" id="cd00501">
    <property type="entry name" value="Peptidase_C15"/>
    <property type="match status" value="1"/>
</dbReference>
<evidence type="ECO:0000256" key="3">
    <source>
        <dbReference type="ARBA" id="ARBA00022670"/>
    </source>
</evidence>
<dbReference type="PANTHER" id="PTHR23402:SF1">
    <property type="entry name" value="PYROGLUTAMYL-PEPTIDASE I"/>
    <property type="match status" value="1"/>
</dbReference>
<dbReference type="PANTHER" id="PTHR23402">
    <property type="entry name" value="PROTEASE FAMILY C15 PYROGLUTAMYL-PEPTIDASE I-RELATED"/>
    <property type="match status" value="1"/>
</dbReference>
<dbReference type="PIRSF" id="PIRSF015592">
    <property type="entry name" value="Prld-crbxl_pptds"/>
    <property type="match status" value="1"/>
</dbReference>
<evidence type="ECO:0000256" key="4">
    <source>
        <dbReference type="ARBA" id="ARBA00022801"/>
    </source>
</evidence>
<dbReference type="PRINTS" id="PR00706">
    <property type="entry name" value="PYROGLUPTASE"/>
</dbReference>
<evidence type="ECO:0000256" key="2">
    <source>
        <dbReference type="ARBA" id="ARBA00022490"/>
    </source>
</evidence>
<evidence type="ECO:0000313" key="7">
    <source>
        <dbReference type="EMBL" id="MBB5050611.1"/>
    </source>
</evidence>
<dbReference type="AlphaFoldDB" id="A0A840MY87"/>
<dbReference type="PROSITE" id="PS01334">
    <property type="entry name" value="PYRASE_CYS"/>
    <property type="match status" value="1"/>
</dbReference>
<dbReference type="EMBL" id="JACHIJ010000001">
    <property type="protein sequence ID" value="MBB5050611.1"/>
    <property type="molecule type" value="Genomic_DNA"/>
</dbReference>
<name>A0A840MY87_9BRAD</name>
<organism evidence="7 8">
    <name type="scientific">Afipia massiliensis</name>
    <dbReference type="NCBI Taxonomy" id="211460"/>
    <lineage>
        <taxon>Bacteria</taxon>
        <taxon>Pseudomonadati</taxon>
        <taxon>Pseudomonadota</taxon>
        <taxon>Alphaproteobacteria</taxon>
        <taxon>Hyphomicrobiales</taxon>
        <taxon>Nitrobacteraceae</taxon>
        <taxon>Afipia</taxon>
    </lineage>
</organism>
<dbReference type="InterPro" id="IPR016125">
    <property type="entry name" value="Peptidase_C15-like"/>
</dbReference>
<dbReference type="GO" id="GO:0006508">
    <property type="term" value="P:proteolysis"/>
    <property type="evidence" value="ECO:0007669"/>
    <property type="project" value="UniProtKB-KW"/>
</dbReference>
<keyword evidence="5" id="KW-0788">Thiol protease</keyword>
<dbReference type="GO" id="GO:0016920">
    <property type="term" value="F:pyroglutamyl-peptidase activity"/>
    <property type="evidence" value="ECO:0007669"/>
    <property type="project" value="UniProtKB-EC"/>
</dbReference>
<gene>
    <name evidence="7" type="ORF">HNQ36_000559</name>
</gene>
<sequence>MERAANEANFGFRTLVMGDKPRILVTGFQPFPGAPYNPTEKLVERLLRLRRPALDSIERIGHVFPVTYSAVDRELPALIATHRPDALLMFGLATRTPFVRIETRARNTVTQIWPDAEHAQVRSRTIVNSPDSTQRFGSHTLRLLRAAQRTGVDARVSLSAGYYLCNYLSWRAIEATHVSGGPRLAAFLHVPLVPRGTVERRAGSPNRVTFEQLVDAGEAMLMEMAGLAIRSRLCG</sequence>
<evidence type="ECO:0000313" key="8">
    <source>
        <dbReference type="Proteomes" id="UP000521227"/>
    </source>
</evidence>